<keyword evidence="2" id="KW-1185">Reference proteome</keyword>
<dbReference type="RefSeq" id="YP_009836222.1">
    <property type="nucleotide sequence ID" value="NC_048687.1"/>
</dbReference>
<evidence type="ECO:0000313" key="2">
    <source>
        <dbReference type="Proteomes" id="UP000240618"/>
    </source>
</evidence>
<proteinExistence type="predicted"/>
<protein>
    <submittedName>
        <fullName evidence="1">Uncharacterized protein</fullName>
    </submittedName>
</protein>
<dbReference type="KEGG" id="vg:55606461"/>
<accession>A0A2I6PI72</accession>
<name>A0A2I6PI72_9CAUD</name>
<reference evidence="1 2" key="1">
    <citation type="journal article" date="2018" name="Arch. Virol.">
        <title>Genome sequence of the novel virulent bacteriophage PMBT14 with lytic activity against Pseudomonas fluorescens DSM 50090(R).</title>
        <authorList>
            <person name="Koberg S."/>
            <person name="Gieschler S."/>
            <person name="Brinks E."/>
            <person name="Wenning M."/>
            <person name="Neve H."/>
            <person name="Franz C.M."/>
        </authorList>
    </citation>
    <scope>NUCLEOTIDE SEQUENCE [LARGE SCALE GENOMIC DNA]</scope>
</reference>
<sequence length="47" mass="5495">MYYQATATLNGKTYESGFYLDGRDWAIRMLVRQIGFENLNLITVETM</sequence>
<organism evidence="1 2">
    <name type="scientific">Pseudomonas phage PMBT14</name>
    <dbReference type="NCBI Taxonomy" id="2059855"/>
    <lineage>
        <taxon>Viruses</taxon>
        <taxon>Duplodnaviria</taxon>
        <taxon>Heunggongvirae</taxon>
        <taxon>Uroviricota</taxon>
        <taxon>Caudoviricetes</taxon>
        <taxon>Knuthellervirus</taxon>
        <taxon>Knuthellervirus PMBT14</taxon>
    </lineage>
</organism>
<dbReference type="Proteomes" id="UP000240618">
    <property type="component" value="Segment"/>
</dbReference>
<dbReference type="GeneID" id="55606461"/>
<dbReference type="EMBL" id="MG596800">
    <property type="protein sequence ID" value="AUM59758.1"/>
    <property type="molecule type" value="Genomic_DNA"/>
</dbReference>
<evidence type="ECO:0000313" key="1">
    <source>
        <dbReference type="EMBL" id="AUM59758.1"/>
    </source>
</evidence>